<keyword evidence="5" id="KW-0503">Monooxygenase</keyword>
<dbReference type="InterPro" id="IPR002938">
    <property type="entry name" value="FAD-bd"/>
</dbReference>
<keyword evidence="4" id="KW-0560">Oxidoreductase</keyword>
<dbReference type="InterPro" id="IPR036188">
    <property type="entry name" value="FAD/NAD-bd_sf"/>
</dbReference>
<evidence type="ECO:0000256" key="2">
    <source>
        <dbReference type="ARBA" id="ARBA00022630"/>
    </source>
</evidence>
<evidence type="ECO:0000313" key="8">
    <source>
        <dbReference type="Proteomes" id="UP000315677"/>
    </source>
</evidence>
<comment type="caution">
    <text evidence="7">The sequence shown here is derived from an EMBL/GenBank/DDBJ whole genome shotgun (WGS) entry which is preliminary data.</text>
</comment>
<dbReference type="Gene3D" id="3.50.50.60">
    <property type="entry name" value="FAD/NAD(P)-binding domain"/>
    <property type="match status" value="1"/>
</dbReference>
<proteinExistence type="predicted"/>
<feature type="domain" description="FAD-binding" evidence="6">
    <location>
        <begin position="10"/>
        <end position="350"/>
    </location>
</feature>
<gene>
    <name evidence="7" type="ORF">FB558_3554</name>
</gene>
<dbReference type="Pfam" id="PF01494">
    <property type="entry name" value="FAD_binding_3"/>
    <property type="match status" value="1"/>
</dbReference>
<dbReference type="Proteomes" id="UP000315677">
    <property type="component" value="Unassembled WGS sequence"/>
</dbReference>
<dbReference type="InterPro" id="IPR050493">
    <property type="entry name" value="FAD-dep_Monooxygenase_BioMet"/>
</dbReference>
<accession>A0A543DP08</accession>
<dbReference type="PANTHER" id="PTHR13789:SF318">
    <property type="entry name" value="GERANYLGERANYL DIPHOSPHATE REDUCTASE"/>
    <property type="match status" value="1"/>
</dbReference>
<dbReference type="PANTHER" id="PTHR13789">
    <property type="entry name" value="MONOOXYGENASE"/>
    <property type="match status" value="1"/>
</dbReference>
<dbReference type="GO" id="GO:0071949">
    <property type="term" value="F:FAD binding"/>
    <property type="evidence" value="ECO:0007669"/>
    <property type="project" value="InterPro"/>
</dbReference>
<dbReference type="GO" id="GO:0004497">
    <property type="term" value="F:monooxygenase activity"/>
    <property type="evidence" value="ECO:0007669"/>
    <property type="project" value="UniProtKB-KW"/>
</dbReference>
<evidence type="ECO:0000256" key="1">
    <source>
        <dbReference type="ARBA" id="ARBA00001974"/>
    </source>
</evidence>
<comment type="cofactor">
    <cofactor evidence="1">
        <name>FAD</name>
        <dbReference type="ChEBI" id="CHEBI:57692"/>
    </cofactor>
</comment>
<sequence length="413" mass="44260">MPMTDLVKAPFLVAGGGIGGLAAALALSRHGYRVHVLERAEAFGEIGAGLQLAPNASRMLERLGVLEQVTADAFFPRRLVLMDALSGEQITALETGEAFAQRYGHRYFVTHRADLLQALFDACKASEHVTLESSKEVVDVEKLPRGARVSCADGTVYECGALIGADGLRSVVRERLVGDAEPVCSGYVAYRGTVPMADMQAKAGLDRLDDMVIWAGPGLHLVQYPVRRGELCNQVAVFRSPAHAAGLPVWGTEEELEAAFADVCPEVAGGIAMIDRSRRWPMFDRPPLEGWTDNHVTLLGDAAHPMLQYIAQGACQALEDAVVLADSVHAHGGEVAPAFSAYAAQRAPRTGRVQTTARLFGDVLHIGGVGASMRSALLRQRAHDDFRDTDWIYAYPGPGAPGEEAQPAACRTP</sequence>
<keyword evidence="2" id="KW-0285">Flavoprotein</keyword>
<dbReference type="EMBL" id="VFPA01000002">
    <property type="protein sequence ID" value="TQM11023.1"/>
    <property type="molecule type" value="Genomic_DNA"/>
</dbReference>
<protein>
    <submittedName>
        <fullName evidence="7">Salicylate hydroxylase</fullName>
    </submittedName>
</protein>
<dbReference type="PRINTS" id="PR00420">
    <property type="entry name" value="RNGMNOXGNASE"/>
</dbReference>
<evidence type="ECO:0000256" key="3">
    <source>
        <dbReference type="ARBA" id="ARBA00022827"/>
    </source>
</evidence>
<dbReference type="SUPFAM" id="SSF51905">
    <property type="entry name" value="FAD/NAD(P)-binding domain"/>
    <property type="match status" value="1"/>
</dbReference>
<evidence type="ECO:0000313" key="7">
    <source>
        <dbReference type="EMBL" id="TQM11023.1"/>
    </source>
</evidence>
<keyword evidence="3" id="KW-0274">FAD</keyword>
<evidence type="ECO:0000259" key="6">
    <source>
        <dbReference type="Pfam" id="PF01494"/>
    </source>
</evidence>
<reference evidence="7 8" key="1">
    <citation type="submission" date="2019-06" db="EMBL/GenBank/DDBJ databases">
        <title>Sequencing the genomes of 1000 actinobacteria strains.</title>
        <authorList>
            <person name="Klenk H.-P."/>
        </authorList>
    </citation>
    <scope>NUCLEOTIDE SEQUENCE [LARGE SCALE GENOMIC DNA]</scope>
    <source>
        <strain evidence="7 8">DSM 45301</strain>
    </source>
</reference>
<keyword evidence="8" id="KW-1185">Reference proteome</keyword>
<name>A0A543DP08_9PSEU</name>
<organism evidence="7 8">
    <name type="scientific">Pseudonocardia kunmingensis</name>
    <dbReference type="NCBI Taxonomy" id="630975"/>
    <lineage>
        <taxon>Bacteria</taxon>
        <taxon>Bacillati</taxon>
        <taxon>Actinomycetota</taxon>
        <taxon>Actinomycetes</taxon>
        <taxon>Pseudonocardiales</taxon>
        <taxon>Pseudonocardiaceae</taxon>
        <taxon>Pseudonocardia</taxon>
    </lineage>
</organism>
<evidence type="ECO:0000256" key="4">
    <source>
        <dbReference type="ARBA" id="ARBA00023002"/>
    </source>
</evidence>
<dbReference type="AlphaFoldDB" id="A0A543DP08"/>
<evidence type="ECO:0000256" key="5">
    <source>
        <dbReference type="ARBA" id="ARBA00023033"/>
    </source>
</evidence>
<dbReference type="SUPFAM" id="SSF54373">
    <property type="entry name" value="FAD-linked reductases, C-terminal domain"/>
    <property type="match status" value="1"/>
</dbReference>